<sequence length="669" mass="73831">MHQTDSLPAIVSTIALAPAAAISVQGLHKHYGKLVAVRGIDFTVQPGELFGLIGPDGAGKTTTFHILGGVMEATAGDVSVLERSPRDARLVTGYLTQQFSLYLDLSVDENLQYAAGLRQVPETAFQQRRTKYLRLMELDRFGDRLAGQLSGGMKQKLALCCALIAQPQVLLLDEPTTGVDPVSRREFWDVLAELSAEGMTIVVATPYLDEAERCNRIALMYDGQIQQIGTPAELRASLGLHRLVVRTPELDATEQVLTQATGDEIADVQLFGDRLDVLVPHLQHGETHLRHLLQQQQLPKPDIEAAEPTLENVFVTRLRQQGGTSQCLEFPRSRGGHRENFECKIENSKFKTQNSKFKIEPSHAISACNLNRVFGNFQAVKHVNLHVQYGEIFGLLGANGAGKTTTIKMLCGLLGASDGEVSLGGETDLRSAALRRRIGYMSQKFTLYDDLTIVQNLEFYSGVYGVPSKLRREKIDWVLATCGLVGQEDMLTGQLPGGWKQRVAFGASVLHEPDILFLDEPTSGVDPVARRQFWKLINDFARNGTAILVTTHYLEEAEQCNRMSFLVAGEIAAEGSPSELKAAQPGQLLEIVVDRPQAASNLLKHHLEPWRVSIFADRLHLVLDNPNQELASVRSLLTTHHLTLHSLRRIPFSLEDAFIGIVQRAQGQL</sequence>
<dbReference type="Proteomes" id="UP000239576">
    <property type="component" value="Unassembled WGS sequence"/>
</dbReference>
<dbReference type="PANTHER" id="PTHR43038">
    <property type="entry name" value="ATP-BINDING CASSETTE, SUB-FAMILY H, MEMBER 1"/>
    <property type="match status" value="1"/>
</dbReference>
<evidence type="ECO:0000259" key="3">
    <source>
        <dbReference type="PROSITE" id="PS50893"/>
    </source>
</evidence>
<accession>A0A2T1DY37</accession>
<keyword evidence="5" id="KW-1185">Reference proteome</keyword>
<dbReference type="PROSITE" id="PS00211">
    <property type="entry name" value="ABC_TRANSPORTER_1"/>
    <property type="match status" value="1"/>
</dbReference>
<dbReference type="AlphaFoldDB" id="A0A2T1DY37"/>
<evidence type="ECO:0000313" key="4">
    <source>
        <dbReference type="EMBL" id="PSB25426.1"/>
    </source>
</evidence>
<evidence type="ECO:0000256" key="1">
    <source>
        <dbReference type="ARBA" id="ARBA00022741"/>
    </source>
</evidence>
<feature type="domain" description="ABC transporter" evidence="3">
    <location>
        <begin position="22"/>
        <end position="247"/>
    </location>
</feature>
<dbReference type="GO" id="GO:0016887">
    <property type="term" value="F:ATP hydrolysis activity"/>
    <property type="evidence" value="ECO:0007669"/>
    <property type="project" value="InterPro"/>
</dbReference>
<dbReference type="Pfam" id="PF00005">
    <property type="entry name" value="ABC_tran"/>
    <property type="match status" value="2"/>
</dbReference>
<dbReference type="InterPro" id="IPR027417">
    <property type="entry name" value="P-loop_NTPase"/>
</dbReference>
<dbReference type="RefSeq" id="WP_106259051.1">
    <property type="nucleotide sequence ID" value="NZ_CAWNSW010000034.1"/>
</dbReference>
<dbReference type="CDD" id="cd03230">
    <property type="entry name" value="ABC_DR_subfamily_A"/>
    <property type="match status" value="1"/>
</dbReference>
<dbReference type="EMBL" id="PVWK01000125">
    <property type="protein sequence ID" value="PSB25426.1"/>
    <property type="molecule type" value="Genomic_DNA"/>
</dbReference>
<dbReference type="Gene3D" id="3.40.50.300">
    <property type="entry name" value="P-loop containing nucleotide triphosphate hydrolases"/>
    <property type="match status" value="2"/>
</dbReference>
<proteinExistence type="predicted"/>
<comment type="caution">
    <text evidence="4">The sequence shown here is derived from an EMBL/GenBank/DDBJ whole genome shotgun (WGS) entry which is preliminary data.</text>
</comment>
<dbReference type="InterPro" id="IPR003439">
    <property type="entry name" value="ABC_transporter-like_ATP-bd"/>
</dbReference>
<keyword evidence="1" id="KW-0547">Nucleotide-binding</keyword>
<dbReference type="SUPFAM" id="SSF52540">
    <property type="entry name" value="P-loop containing nucleoside triphosphate hydrolases"/>
    <property type="match status" value="2"/>
</dbReference>
<dbReference type="SMART" id="SM00382">
    <property type="entry name" value="AAA"/>
    <property type="match status" value="2"/>
</dbReference>
<name>A0A2T1DY37_9CYAN</name>
<dbReference type="PANTHER" id="PTHR43038:SF3">
    <property type="entry name" value="ABC TRANSPORTER G FAMILY MEMBER 20 ISOFORM X1"/>
    <property type="match status" value="1"/>
</dbReference>
<keyword evidence="2 4" id="KW-0067">ATP-binding</keyword>
<protein>
    <submittedName>
        <fullName evidence="4">ABC transporter ATP-binding protein</fullName>
    </submittedName>
</protein>
<feature type="domain" description="ABC transporter" evidence="3">
    <location>
        <begin position="365"/>
        <end position="593"/>
    </location>
</feature>
<reference evidence="4 5" key="2">
    <citation type="submission" date="2018-03" db="EMBL/GenBank/DDBJ databases">
        <title>The ancient ancestry and fast evolution of plastids.</title>
        <authorList>
            <person name="Moore K.R."/>
            <person name="Magnabosco C."/>
            <person name="Momper L."/>
            <person name="Gold D.A."/>
            <person name="Bosak T."/>
            <person name="Fournier G.P."/>
        </authorList>
    </citation>
    <scope>NUCLEOTIDE SEQUENCE [LARGE SCALE GENOMIC DNA]</scope>
    <source>
        <strain evidence="4 5">ULC18</strain>
    </source>
</reference>
<dbReference type="InterPro" id="IPR003593">
    <property type="entry name" value="AAA+_ATPase"/>
</dbReference>
<evidence type="ECO:0000256" key="2">
    <source>
        <dbReference type="ARBA" id="ARBA00022840"/>
    </source>
</evidence>
<dbReference type="InterPro" id="IPR017871">
    <property type="entry name" value="ABC_transporter-like_CS"/>
</dbReference>
<evidence type="ECO:0000313" key="5">
    <source>
        <dbReference type="Proteomes" id="UP000239576"/>
    </source>
</evidence>
<dbReference type="PROSITE" id="PS50893">
    <property type="entry name" value="ABC_TRANSPORTER_2"/>
    <property type="match status" value="2"/>
</dbReference>
<organism evidence="4 5">
    <name type="scientific">Stenomitos frigidus ULC18</name>
    <dbReference type="NCBI Taxonomy" id="2107698"/>
    <lineage>
        <taxon>Bacteria</taxon>
        <taxon>Bacillati</taxon>
        <taxon>Cyanobacteriota</taxon>
        <taxon>Cyanophyceae</taxon>
        <taxon>Leptolyngbyales</taxon>
        <taxon>Leptolyngbyaceae</taxon>
        <taxon>Stenomitos</taxon>
    </lineage>
</organism>
<dbReference type="GO" id="GO:0005524">
    <property type="term" value="F:ATP binding"/>
    <property type="evidence" value="ECO:0007669"/>
    <property type="project" value="UniProtKB-KW"/>
</dbReference>
<reference evidence="5" key="1">
    <citation type="submission" date="2018-02" db="EMBL/GenBank/DDBJ databases">
        <authorList>
            <person name="Moore K."/>
            <person name="Momper L."/>
        </authorList>
    </citation>
    <scope>NUCLEOTIDE SEQUENCE [LARGE SCALE GENOMIC DNA]</scope>
    <source>
        <strain evidence="5">ULC18</strain>
    </source>
</reference>
<dbReference type="OrthoDB" id="505485at2"/>
<gene>
    <name evidence="4" type="ORF">C7B82_23390</name>
</gene>